<dbReference type="OrthoDB" id="289794at2"/>
<dbReference type="RefSeq" id="WP_149113896.1">
    <property type="nucleotide sequence ID" value="NZ_CP042425.1"/>
</dbReference>
<evidence type="ECO:0000256" key="4">
    <source>
        <dbReference type="ARBA" id="ARBA00022833"/>
    </source>
</evidence>
<accession>A0A5C1ALR8</accession>
<dbReference type="PRINTS" id="PR00138">
    <property type="entry name" value="MATRIXIN"/>
</dbReference>
<dbReference type="EMBL" id="CP042425">
    <property type="protein sequence ID" value="QEL19515.1"/>
    <property type="molecule type" value="Genomic_DNA"/>
</dbReference>
<keyword evidence="8" id="KW-1185">Reference proteome</keyword>
<evidence type="ECO:0000259" key="6">
    <source>
        <dbReference type="SMART" id="SM00235"/>
    </source>
</evidence>
<dbReference type="GO" id="GO:0004222">
    <property type="term" value="F:metalloendopeptidase activity"/>
    <property type="evidence" value="ECO:0007669"/>
    <property type="project" value="InterPro"/>
</dbReference>
<dbReference type="SUPFAM" id="SSF55486">
    <property type="entry name" value="Metalloproteases ('zincins'), catalytic domain"/>
    <property type="match status" value="1"/>
</dbReference>
<dbReference type="InterPro" id="IPR021190">
    <property type="entry name" value="Pept_M10A"/>
</dbReference>
<keyword evidence="1" id="KW-0645">Protease</keyword>
<gene>
    <name evidence="7" type="ORF">PX52LOC_06590</name>
</gene>
<dbReference type="InterPro" id="IPR024079">
    <property type="entry name" value="MetalloPept_cat_dom_sf"/>
</dbReference>
<evidence type="ECO:0000313" key="8">
    <source>
        <dbReference type="Proteomes" id="UP000324974"/>
    </source>
</evidence>
<dbReference type="Pfam" id="PF00413">
    <property type="entry name" value="Peptidase_M10"/>
    <property type="match status" value="1"/>
</dbReference>
<reference evidence="8" key="1">
    <citation type="submission" date="2019-08" db="EMBL/GenBank/DDBJ databases">
        <title>Limnoglobus roseus gen. nov., sp. nov., a novel freshwater planctomycete with a giant genome from the family Gemmataceae.</title>
        <authorList>
            <person name="Kulichevskaya I.S."/>
            <person name="Naumoff D.G."/>
            <person name="Miroshnikov K."/>
            <person name="Ivanova A."/>
            <person name="Philippov D.A."/>
            <person name="Hakobyan A."/>
            <person name="Rijpstra I.C."/>
            <person name="Sinninghe Damste J.S."/>
            <person name="Liesack W."/>
            <person name="Dedysh S.N."/>
        </authorList>
    </citation>
    <scope>NUCLEOTIDE SEQUENCE [LARGE SCALE GENOMIC DNA]</scope>
    <source>
        <strain evidence="8">PX52</strain>
    </source>
</reference>
<feature type="compositionally biased region" description="Pro residues" evidence="5">
    <location>
        <begin position="625"/>
        <end position="639"/>
    </location>
</feature>
<dbReference type="InterPro" id="IPR006026">
    <property type="entry name" value="Peptidase_Metallo"/>
</dbReference>
<evidence type="ECO:0000256" key="5">
    <source>
        <dbReference type="SAM" id="MobiDB-lite"/>
    </source>
</evidence>
<dbReference type="Gene3D" id="3.40.390.10">
    <property type="entry name" value="Collagenase (Catalytic Domain)"/>
    <property type="match status" value="1"/>
</dbReference>
<sequence length="690" mass="73785">MKRSNPLRVESLEDRTVPTLFGNPWPDPGHLTLSFVPDGTDVGGQPSDLFRTLDAQLPTATWQQAISRALQSWASQVNIDFNIVPDNGQPLGQPGPVQGNPRVGDLRISARPLSDDVIAIGNPFNLFSNWGGEIVFNSNKPFGEAAAADRYDVYTVALQETGHALGLDNSPDLDSAMYTHYSTARTGLAPSDVVEIRKLYGTRTADALDLAHANETYWSASELAFVSDATAQLAGTDGTSGSRPLVAAGDLTTASDVDYYSVRNPRYSTGFTVSLRTDGVSQLRAKVSVYDSTGRLLQSSLAVPPAPGQPFDLQFNGVKDDATYRVKVEAADASVFGVGGYKLAVGKEAHAAVMAAAPVLFTTSGGTISGRSETGGLLANNYFWSTTDLGTAGPSTDARWDFVGRAAIDYQLDSDFYTVRTGSDTPSVFVATTWATAGSQLDPTIDVFDSYFRRVPTEVLEDARGRYTVQFQNAQKNTSYHVRVRAADWTNPTTAKGDYQFAADFRTQAIQLTTFADVTLRGATNQAFISLDVTRSQSTYFDVTGTGSANAAVQMTVFDPNNQPVLTLTAIGGEMSGQAVLLNPGRYTVRFVAATRTGEALSTFGVRARYALVSDPIGPILLDPPSLPPTVPPPPPPPPPDEDGSGTFLILGLLNPPSVGSSTAQPIVWVSATLQPILFADPSTLFDDWW</sequence>
<dbReference type="GO" id="GO:0031012">
    <property type="term" value="C:extracellular matrix"/>
    <property type="evidence" value="ECO:0007669"/>
    <property type="project" value="InterPro"/>
</dbReference>
<keyword evidence="2" id="KW-0479">Metal-binding</keyword>
<dbReference type="PANTHER" id="PTHR10201">
    <property type="entry name" value="MATRIX METALLOPROTEINASE"/>
    <property type="match status" value="1"/>
</dbReference>
<evidence type="ECO:0000256" key="2">
    <source>
        <dbReference type="ARBA" id="ARBA00022723"/>
    </source>
</evidence>
<protein>
    <recommendedName>
        <fullName evidence="6">Peptidase metallopeptidase domain-containing protein</fullName>
    </recommendedName>
</protein>
<feature type="region of interest" description="Disordered" evidence="5">
    <location>
        <begin position="623"/>
        <end position="647"/>
    </location>
</feature>
<name>A0A5C1ALR8_9BACT</name>
<dbReference type="Gene3D" id="2.60.120.380">
    <property type="match status" value="1"/>
</dbReference>
<evidence type="ECO:0000256" key="1">
    <source>
        <dbReference type="ARBA" id="ARBA00022670"/>
    </source>
</evidence>
<evidence type="ECO:0000313" key="7">
    <source>
        <dbReference type="EMBL" id="QEL19515.1"/>
    </source>
</evidence>
<proteinExistence type="predicted"/>
<dbReference type="SMART" id="SM00235">
    <property type="entry name" value="ZnMc"/>
    <property type="match status" value="1"/>
</dbReference>
<organism evidence="7 8">
    <name type="scientific">Limnoglobus roseus</name>
    <dbReference type="NCBI Taxonomy" id="2598579"/>
    <lineage>
        <taxon>Bacteria</taxon>
        <taxon>Pseudomonadati</taxon>
        <taxon>Planctomycetota</taxon>
        <taxon>Planctomycetia</taxon>
        <taxon>Gemmatales</taxon>
        <taxon>Gemmataceae</taxon>
        <taxon>Limnoglobus</taxon>
    </lineage>
</organism>
<dbReference type="GO" id="GO:0008270">
    <property type="term" value="F:zinc ion binding"/>
    <property type="evidence" value="ECO:0007669"/>
    <property type="project" value="InterPro"/>
</dbReference>
<dbReference type="KEGG" id="lrs:PX52LOC_06590"/>
<feature type="domain" description="Peptidase metallopeptidase" evidence="6">
    <location>
        <begin position="37"/>
        <end position="202"/>
    </location>
</feature>
<keyword evidence="4" id="KW-0862">Zinc</keyword>
<dbReference type="Proteomes" id="UP000324974">
    <property type="component" value="Chromosome"/>
</dbReference>
<dbReference type="AlphaFoldDB" id="A0A5C1ALR8"/>
<dbReference type="GO" id="GO:0006508">
    <property type="term" value="P:proteolysis"/>
    <property type="evidence" value="ECO:0007669"/>
    <property type="project" value="UniProtKB-KW"/>
</dbReference>
<dbReference type="InterPro" id="IPR001818">
    <property type="entry name" value="Pept_M10_metallopeptidase"/>
</dbReference>
<keyword evidence="3" id="KW-0378">Hydrolase</keyword>
<evidence type="ECO:0000256" key="3">
    <source>
        <dbReference type="ARBA" id="ARBA00022801"/>
    </source>
</evidence>